<evidence type="ECO:0000256" key="1">
    <source>
        <dbReference type="SAM" id="Phobius"/>
    </source>
</evidence>
<feature type="transmembrane region" description="Helical" evidence="1">
    <location>
        <begin position="49"/>
        <end position="67"/>
    </location>
</feature>
<accession>A0ABS3B1U7</accession>
<keyword evidence="3" id="KW-1185">Reference proteome</keyword>
<sequence length="139" mass="15227">MAAVMAAIRAFRRPWLWLGLWWLGVLVLIYVCMMPHPPQLSDLPDTDKAEHFTAYLLLAAGAVQVYAGPRAWRWAALGLLLLGIGIEFAQGAWTTTRSADPFDALADALGVAAGMATALTPLRDLLWRLETGAGRRRRG</sequence>
<reference evidence="2 3" key="1">
    <citation type="submission" date="2021-02" db="EMBL/GenBank/DDBJ databases">
        <title>Taxonomically Unique Crown Gall-Associated Xanthomonas Stains Have Deficiency in Virulence Repertories.</title>
        <authorList>
            <person name="Mafakheri H."/>
            <person name="Taghavi S.M."/>
            <person name="Dimkic I."/>
            <person name="Nemanja K."/>
            <person name="Osdaghi E."/>
        </authorList>
    </citation>
    <scope>NUCLEOTIDE SEQUENCE [LARGE SCALE GENOMIC DNA]</scope>
    <source>
        <strain evidence="2 3">FX4</strain>
    </source>
</reference>
<comment type="caution">
    <text evidence="2">The sequence shown here is derived from an EMBL/GenBank/DDBJ whole genome shotgun (WGS) entry which is preliminary data.</text>
</comment>
<dbReference type="Proteomes" id="UP000695802">
    <property type="component" value="Unassembled WGS sequence"/>
</dbReference>
<keyword evidence="1" id="KW-1133">Transmembrane helix</keyword>
<feature type="transmembrane region" description="Helical" evidence="1">
    <location>
        <begin position="105"/>
        <end position="126"/>
    </location>
</feature>
<name>A0ABS3B1U7_9XANT</name>
<dbReference type="PANTHER" id="PTHR28008:SF1">
    <property type="entry name" value="DOMAIN PROTEIN, PUTATIVE (AFU_ORTHOLOGUE AFUA_3G10980)-RELATED"/>
    <property type="match status" value="1"/>
</dbReference>
<keyword evidence="1" id="KW-0812">Transmembrane</keyword>
<organism evidence="2 3">
    <name type="scientific">Xanthomonas bonasiae</name>
    <dbReference type="NCBI Taxonomy" id="2810351"/>
    <lineage>
        <taxon>Bacteria</taxon>
        <taxon>Pseudomonadati</taxon>
        <taxon>Pseudomonadota</taxon>
        <taxon>Gammaproteobacteria</taxon>
        <taxon>Lysobacterales</taxon>
        <taxon>Lysobacteraceae</taxon>
        <taxon>Xanthomonas</taxon>
    </lineage>
</organism>
<evidence type="ECO:0000313" key="2">
    <source>
        <dbReference type="EMBL" id="MBN6102613.1"/>
    </source>
</evidence>
<dbReference type="EMBL" id="JAFIWB010000009">
    <property type="protein sequence ID" value="MBN6102613.1"/>
    <property type="molecule type" value="Genomic_DNA"/>
</dbReference>
<feature type="transmembrane region" description="Helical" evidence="1">
    <location>
        <begin position="15"/>
        <end position="37"/>
    </location>
</feature>
<dbReference type="PANTHER" id="PTHR28008">
    <property type="entry name" value="DOMAIN PROTEIN, PUTATIVE (AFU_ORTHOLOGUE AFUA_3G10980)-RELATED"/>
    <property type="match status" value="1"/>
</dbReference>
<gene>
    <name evidence="2" type="ORF">JR064_10575</name>
</gene>
<keyword evidence="1" id="KW-0472">Membrane</keyword>
<evidence type="ECO:0000313" key="3">
    <source>
        <dbReference type="Proteomes" id="UP000695802"/>
    </source>
</evidence>
<protein>
    <submittedName>
        <fullName evidence="2">VanZ family protein</fullName>
    </submittedName>
</protein>
<feature type="transmembrane region" description="Helical" evidence="1">
    <location>
        <begin position="74"/>
        <end position="93"/>
    </location>
</feature>
<proteinExistence type="predicted"/>